<dbReference type="Proteomes" id="UP000076532">
    <property type="component" value="Unassembled WGS sequence"/>
</dbReference>
<dbReference type="OrthoDB" id="412647at2759"/>
<dbReference type="PANTHER" id="PTHR31361:SF1">
    <property type="entry name" value="BETA-GLUCAN SYNTHESIS-ASSOCIATED PROTEIN KRE6-RELATED"/>
    <property type="match status" value="1"/>
</dbReference>
<keyword evidence="6" id="KW-1185">Reference proteome</keyword>
<comment type="subcellular location">
    <subcellularLocation>
        <location evidence="1">Membrane</location>
    </subcellularLocation>
</comment>
<evidence type="ECO:0000256" key="3">
    <source>
        <dbReference type="ARBA" id="ARBA00023180"/>
    </source>
</evidence>
<reference evidence="5 6" key="1">
    <citation type="journal article" date="2016" name="Mol. Biol. Evol.">
        <title>Comparative Genomics of Early-Diverging Mushroom-Forming Fungi Provides Insights into the Origins of Lignocellulose Decay Capabilities.</title>
        <authorList>
            <person name="Nagy L.G."/>
            <person name="Riley R."/>
            <person name="Tritt A."/>
            <person name="Adam C."/>
            <person name="Daum C."/>
            <person name="Floudas D."/>
            <person name="Sun H."/>
            <person name="Yadav J.S."/>
            <person name="Pangilinan J."/>
            <person name="Larsson K.H."/>
            <person name="Matsuura K."/>
            <person name="Barry K."/>
            <person name="Labutti K."/>
            <person name="Kuo R."/>
            <person name="Ohm R.A."/>
            <person name="Bhattacharya S.S."/>
            <person name="Shirouzu T."/>
            <person name="Yoshinaga Y."/>
            <person name="Martin F.M."/>
            <person name="Grigoriev I.V."/>
            <person name="Hibbett D.S."/>
        </authorList>
    </citation>
    <scope>NUCLEOTIDE SEQUENCE [LARGE SCALE GENOMIC DNA]</scope>
    <source>
        <strain evidence="5 6">CBS 109695</strain>
    </source>
</reference>
<dbReference type="EMBL" id="KV417714">
    <property type="protein sequence ID" value="KZP08792.1"/>
    <property type="molecule type" value="Genomic_DNA"/>
</dbReference>
<keyword evidence="2" id="KW-0472">Membrane</keyword>
<organism evidence="5 6">
    <name type="scientific">Athelia psychrophila</name>
    <dbReference type="NCBI Taxonomy" id="1759441"/>
    <lineage>
        <taxon>Eukaryota</taxon>
        <taxon>Fungi</taxon>
        <taxon>Dikarya</taxon>
        <taxon>Basidiomycota</taxon>
        <taxon>Agaricomycotina</taxon>
        <taxon>Agaricomycetes</taxon>
        <taxon>Agaricomycetidae</taxon>
        <taxon>Atheliales</taxon>
        <taxon>Atheliaceae</taxon>
        <taxon>Athelia</taxon>
    </lineage>
</organism>
<dbReference type="GO" id="GO:0031505">
    <property type="term" value="P:fungal-type cell wall organization"/>
    <property type="evidence" value="ECO:0007669"/>
    <property type="project" value="TreeGrafter"/>
</dbReference>
<keyword evidence="3" id="KW-0325">Glycoprotein</keyword>
<evidence type="ECO:0000313" key="6">
    <source>
        <dbReference type="Proteomes" id="UP000076532"/>
    </source>
</evidence>
<keyword evidence="4" id="KW-0961">Cell wall biogenesis/degradation</keyword>
<sequence>MHERIAFSDHTAIFLLSFSPDPASWGADVSADHAEDPRDNFRFAGRTAETTVSPSRAPNIVGLRPAGRMIGLNLGRTGYGASLEGTWPYTYGECDFGTAAPNQTLNGLPLASTTSGASNVNGSTASSLTCPGSASRAWCTCPGESHTGPVHSDRTYVGRSAPQIDIFEAQGAEITGTPLTGKNPYTGGPDQQATSMVTNVRVNWKRVGNVRLSLPPLSAFRLTAALDGGRLAASIKNQD</sequence>
<gene>
    <name evidence="5" type="ORF">FIBSPDRAFT_964513</name>
</gene>
<proteinExistence type="predicted"/>
<dbReference type="AlphaFoldDB" id="A0A165XQJ6"/>
<dbReference type="Pfam" id="PF03935">
    <property type="entry name" value="SKN1_KRE6_Sbg1"/>
    <property type="match status" value="1"/>
</dbReference>
<accession>A0A165XQJ6</accession>
<evidence type="ECO:0000256" key="4">
    <source>
        <dbReference type="ARBA" id="ARBA00023316"/>
    </source>
</evidence>
<dbReference type="GO" id="GO:0005886">
    <property type="term" value="C:plasma membrane"/>
    <property type="evidence" value="ECO:0007669"/>
    <property type="project" value="TreeGrafter"/>
</dbReference>
<dbReference type="GO" id="GO:0006078">
    <property type="term" value="P:(1-&gt;6)-beta-D-glucan biosynthetic process"/>
    <property type="evidence" value="ECO:0007669"/>
    <property type="project" value="TreeGrafter"/>
</dbReference>
<dbReference type="GO" id="GO:0005789">
    <property type="term" value="C:endoplasmic reticulum membrane"/>
    <property type="evidence" value="ECO:0007669"/>
    <property type="project" value="TreeGrafter"/>
</dbReference>
<dbReference type="PANTHER" id="PTHR31361">
    <property type="entry name" value="BETA-GLUCAN SYNTHESIS-ASSOCIATED PROTEIN KRE6-RELATED"/>
    <property type="match status" value="1"/>
</dbReference>
<dbReference type="GO" id="GO:0015926">
    <property type="term" value="F:glucosidase activity"/>
    <property type="evidence" value="ECO:0007669"/>
    <property type="project" value="TreeGrafter"/>
</dbReference>
<evidence type="ECO:0000256" key="1">
    <source>
        <dbReference type="ARBA" id="ARBA00004370"/>
    </source>
</evidence>
<name>A0A165XQJ6_9AGAM</name>
<dbReference type="STRING" id="436010.A0A165XQJ6"/>
<keyword evidence="5" id="KW-0378">Hydrolase</keyword>
<evidence type="ECO:0000313" key="5">
    <source>
        <dbReference type="EMBL" id="KZP08792.1"/>
    </source>
</evidence>
<evidence type="ECO:0000256" key="2">
    <source>
        <dbReference type="ARBA" id="ARBA00023136"/>
    </source>
</evidence>
<protein>
    <submittedName>
        <fullName evidence="5">Glycoside hydrolase family 16 protein</fullName>
    </submittedName>
</protein>
<dbReference type="InterPro" id="IPR005629">
    <property type="entry name" value="Skn1/Kre6/Sbg1"/>
</dbReference>